<gene>
    <name evidence="1" type="ORF">SY86_18835</name>
</gene>
<dbReference type="STRING" id="65700.SY86_18835"/>
<evidence type="ECO:0000313" key="2">
    <source>
        <dbReference type="Proteomes" id="UP000033924"/>
    </source>
</evidence>
<comment type="caution">
    <text evidence="1">The sequence shown here is derived from an EMBL/GenBank/DDBJ whole genome shotgun (WGS) entry which is preliminary data.</text>
</comment>
<name>A0A0M2KJ48_9GAMM</name>
<dbReference type="EMBL" id="JXNU01000003">
    <property type="protein sequence ID" value="KKF37021.1"/>
    <property type="molecule type" value="Genomic_DNA"/>
</dbReference>
<reference evidence="1 2" key="1">
    <citation type="submission" date="2015-01" db="EMBL/GenBank/DDBJ databases">
        <title>Erwinia tracheiphila.</title>
        <authorList>
            <person name="Shapiro L.R."/>
        </authorList>
    </citation>
    <scope>NUCLEOTIDE SEQUENCE [LARGE SCALE GENOMIC DNA]</scope>
    <source>
        <strain evidence="1 2">BuffGH</strain>
    </source>
</reference>
<accession>A0A0M2KJ48</accession>
<proteinExistence type="predicted"/>
<keyword evidence="2" id="KW-1185">Reference proteome</keyword>
<protein>
    <submittedName>
        <fullName evidence="1">Uncharacterized protein</fullName>
    </submittedName>
</protein>
<evidence type="ECO:0000313" key="1">
    <source>
        <dbReference type="EMBL" id="KKF37021.1"/>
    </source>
</evidence>
<dbReference type="AlphaFoldDB" id="A0A0M2KJ48"/>
<dbReference type="Proteomes" id="UP000033924">
    <property type="component" value="Unassembled WGS sequence"/>
</dbReference>
<sequence>MQALQRVSAPVYVVSHHGKTFRCFSRNTAIKRLAHFMAQRMFHRAGIETRPVTKIDRDDTTIHYVNRPIERYWLAQARCERRLRKILTRR</sequence>
<organism evidence="1 2">
    <name type="scientific">Erwinia tracheiphila</name>
    <dbReference type="NCBI Taxonomy" id="65700"/>
    <lineage>
        <taxon>Bacteria</taxon>
        <taxon>Pseudomonadati</taxon>
        <taxon>Pseudomonadota</taxon>
        <taxon>Gammaproteobacteria</taxon>
        <taxon>Enterobacterales</taxon>
        <taxon>Erwiniaceae</taxon>
        <taxon>Erwinia</taxon>
    </lineage>
</organism>
<dbReference type="PATRIC" id="fig|65700.7.peg.4680"/>